<accession>A0AC61RHL4</accession>
<keyword evidence="2" id="KW-1185">Reference proteome</keyword>
<organism evidence="1 2">
    <name type="scientific">Lepagella muris</name>
    <dbReference type="NCBI Taxonomy" id="3032870"/>
    <lineage>
        <taxon>Bacteria</taxon>
        <taxon>Pseudomonadati</taxon>
        <taxon>Bacteroidota</taxon>
        <taxon>Bacteroidia</taxon>
        <taxon>Bacteroidales</taxon>
        <taxon>Muribaculaceae</taxon>
        <taxon>Lepagella</taxon>
    </lineage>
</organism>
<evidence type="ECO:0000313" key="2">
    <source>
        <dbReference type="Proteomes" id="UP000306319"/>
    </source>
</evidence>
<proteinExistence type="predicted"/>
<comment type="caution">
    <text evidence="1">The sequence shown here is derived from an EMBL/GenBank/DDBJ whole genome shotgun (WGS) entry which is preliminary data.</text>
</comment>
<dbReference type="Proteomes" id="UP000306319">
    <property type="component" value="Unassembled WGS sequence"/>
</dbReference>
<name>A0AC61RHL4_9BACT</name>
<protein>
    <submittedName>
        <fullName evidence="1">tRNA lysidine(34) synthetase TilS</fullName>
    </submittedName>
</protein>
<gene>
    <name evidence="1" type="primary">tilS</name>
    <name evidence="1" type="ORF">E5331_07040</name>
</gene>
<dbReference type="EMBL" id="SRYB01000008">
    <property type="protein sequence ID" value="TGY79132.1"/>
    <property type="molecule type" value="Genomic_DNA"/>
</dbReference>
<sequence>MSATKEKLNNIEKYFRKEIREKNFSKLLVTVSGGADSVALLSALSSTGAIIIAAHCNFHLRGEESMRDQRHVENICHILNAQLLIKDFDIPNFLKKNPGYSVEMACREVRYGWFEEIRAAEKCDRIVTGHNADDNIETLLLNLLRGSGTSGLKGMIPDTGSIWRPLLSFHRPQIEAYLKEKGIEYITDSSNLSCDYRRNYLRNRIIPLLREEWKGFDKSLDRSIALIRSENAVVNEATESLLPPPGEPLSAETVMSFPAPQLLVRRYIEPLLPFTTTAAEVVSAIIADKPDKRCWKLRGGTLTLRNRKLYSNFFE</sequence>
<evidence type="ECO:0000313" key="1">
    <source>
        <dbReference type="EMBL" id="TGY79132.1"/>
    </source>
</evidence>
<reference evidence="1" key="1">
    <citation type="submission" date="2019-04" db="EMBL/GenBank/DDBJ databases">
        <title>Microbes associate with the intestines of laboratory mice.</title>
        <authorList>
            <person name="Navarre W."/>
            <person name="Wong E."/>
            <person name="Huang K."/>
            <person name="Tropini C."/>
            <person name="Ng K."/>
            <person name="Yu B."/>
        </authorList>
    </citation>
    <scope>NUCLEOTIDE SEQUENCE</scope>
    <source>
        <strain evidence="1">NM04_E33</strain>
    </source>
</reference>